<reference evidence="1 2" key="1">
    <citation type="submission" date="2024-02" db="EMBL/GenBank/DDBJ databases">
        <title>Expansion and revision of Xanthobacter and proposal of Roseixanthobacter gen. nov.</title>
        <authorList>
            <person name="Soltysiak M.P.M."/>
            <person name="Jalihal A."/>
            <person name="Ory A."/>
            <person name="Chrisophersen C."/>
            <person name="Lee A.D."/>
            <person name="Boulton J."/>
            <person name="Springer M."/>
        </authorList>
    </citation>
    <scope>NUCLEOTIDE SEQUENCE [LARGE SCALE GENOMIC DNA]</scope>
    <source>
        <strain evidence="1 2">23A</strain>
    </source>
</reference>
<organism evidence="1 2">
    <name type="scientific">Xanthobacter oligotrophicus</name>
    <dbReference type="NCBI Taxonomy" id="2607286"/>
    <lineage>
        <taxon>Bacteria</taxon>
        <taxon>Pseudomonadati</taxon>
        <taxon>Pseudomonadota</taxon>
        <taxon>Alphaproteobacteria</taxon>
        <taxon>Hyphomicrobiales</taxon>
        <taxon>Xanthobacteraceae</taxon>
        <taxon>Xanthobacter</taxon>
    </lineage>
</organism>
<name>A0ABW6ZSY5_9HYPH</name>
<sequence length="85" mass="9583">MAIRFPVEPRDIPPDKAARRLHLSLPEFEAARPRLERRGFPPPDPDTGMYDLKAIDAWMDRRSHLTAPAAARDAREGALARIANL</sequence>
<dbReference type="EMBL" id="JBAFVH010000002">
    <property type="protein sequence ID" value="MFG1371542.1"/>
    <property type="molecule type" value="Genomic_DNA"/>
</dbReference>
<dbReference type="Proteomes" id="UP001604002">
    <property type="component" value="Unassembled WGS sequence"/>
</dbReference>
<keyword evidence="2" id="KW-1185">Reference proteome</keyword>
<comment type="caution">
    <text evidence="1">The sequence shown here is derived from an EMBL/GenBank/DDBJ whole genome shotgun (WGS) entry which is preliminary data.</text>
</comment>
<protein>
    <submittedName>
        <fullName evidence="1">Uncharacterized protein</fullName>
    </submittedName>
</protein>
<gene>
    <name evidence="1" type="ORF">V5F32_05135</name>
</gene>
<evidence type="ECO:0000313" key="2">
    <source>
        <dbReference type="Proteomes" id="UP001604002"/>
    </source>
</evidence>
<proteinExistence type="predicted"/>
<dbReference type="RefSeq" id="WP_393991523.1">
    <property type="nucleotide sequence ID" value="NZ_JBAFVH010000002.1"/>
</dbReference>
<evidence type="ECO:0000313" key="1">
    <source>
        <dbReference type="EMBL" id="MFG1371542.1"/>
    </source>
</evidence>
<accession>A0ABW6ZSY5</accession>